<dbReference type="STRING" id="1940790.L21SP3_01169"/>
<feature type="domain" description="Bacterial repeat" evidence="3">
    <location>
        <begin position="1138"/>
        <end position="1200"/>
    </location>
</feature>
<feature type="chain" id="PRO_5012569104" evidence="2">
    <location>
        <begin position="21"/>
        <end position="2485"/>
    </location>
</feature>
<keyword evidence="2" id="KW-0732">Signal</keyword>
<dbReference type="Proteomes" id="UP000188273">
    <property type="component" value="Chromosome"/>
</dbReference>
<gene>
    <name evidence="4" type="primary">inlA</name>
    <name evidence="4" type="ORF">L21SP3_01169</name>
</gene>
<feature type="domain" description="Bacterial repeat" evidence="3">
    <location>
        <begin position="809"/>
        <end position="871"/>
    </location>
</feature>
<dbReference type="PROSITE" id="PS00018">
    <property type="entry name" value="EF_HAND_1"/>
    <property type="match status" value="1"/>
</dbReference>
<evidence type="ECO:0000256" key="2">
    <source>
        <dbReference type="SAM" id="SignalP"/>
    </source>
</evidence>
<proteinExistence type="predicted"/>
<reference evidence="5" key="1">
    <citation type="submission" date="2017-02" db="EMBL/GenBank/DDBJ databases">
        <title>Comparative genomics and description of representatives of a novel lineage of planctomycetes thriving in anoxic sediments.</title>
        <authorList>
            <person name="Spring S."/>
            <person name="Bunk B."/>
            <person name="Sproer C."/>
            <person name="Klenk H.-P."/>
        </authorList>
    </citation>
    <scope>NUCLEOTIDE SEQUENCE [LARGE SCALE GENOMIC DNA]</scope>
    <source>
        <strain evidence="5">L21-RPul-D3</strain>
    </source>
</reference>
<feature type="signal peptide" evidence="2">
    <location>
        <begin position="1"/>
        <end position="20"/>
    </location>
</feature>
<dbReference type="Pfam" id="PF09479">
    <property type="entry name" value="Flg_new"/>
    <property type="match status" value="1"/>
</dbReference>
<feature type="domain" description="Bacterial repeat" evidence="3">
    <location>
        <begin position="1006"/>
        <end position="1068"/>
    </location>
</feature>
<feature type="domain" description="Bacterial repeat" evidence="3">
    <location>
        <begin position="1204"/>
        <end position="1267"/>
    </location>
</feature>
<feature type="domain" description="Bacterial repeat" evidence="3">
    <location>
        <begin position="2088"/>
        <end position="2145"/>
    </location>
</feature>
<name>A0A1Q2HQ37_9BACT</name>
<evidence type="ECO:0000259" key="3">
    <source>
        <dbReference type="Pfam" id="PF18998"/>
    </source>
</evidence>
<organism evidence="4 5">
    <name type="scientific">Sedimentisphaera cyanobacteriorum</name>
    <dbReference type="NCBI Taxonomy" id="1940790"/>
    <lineage>
        <taxon>Bacteria</taxon>
        <taxon>Pseudomonadati</taxon>
        <taxon>Planctomycetota</taxon>
        <taxon>Phycisphaerae</taxon>
        <taxon>Sedimentisphaerales</taxon>
        <taxon>Sedimentisphaeraceae</taxon>
        <taxon>Sedimentisphaera</taxon>
    </lineage>
</organism>
<dbReference type="InterPro" id="IPR018247">
    <property type="entry name" value="EF_Hand_1_Ca_BS"/>
</dbReference>
<dbReference type="InterPro" id="IPR042229">
    <property type="entry name" value="Listeria/Bacterioides_rpt_sf"/>
</dbReference>
<keyword evidence="5" id="KW-1185">Reference proteome</keyword>
<dbReference type="Pfam" id="PF18998">
    <property type="entry name" value="Flg_new_2"/>
    <property type="match status" value="10"/>
</dbReference>
<dbReference type="GO" id="GO:0030313">
    <property type="term" value="C:cell envelope"/>
    <property type="evidence" value="ECO:0007669"/>
    <property type="project" value="UniProtKB-SubCell"/>
</dbReference>
<dbReference type="EMBL" id="CP019633">
    <property type="protein sequence ID" value="AQQ09365.1"/>
    <property type="molecule type" value="Genomic_DNA"/>
</dbReference>
<dbReference type="OrthoDB" id="1083267at2"/>
<feature type="domain" description="Bacterial repeat" evidence="3">
    <location>
        <begin position="1072"/>
        <end position="1134"/>
    </location>
</feature>
<evidence type="ECO:0000313" key="4">
    <source>
        <dbReference type="EMBL" id="AQQ09365.1"/>
    </source>
</evidence>
<feature type="domain" description="Bacterial repeat" evidence="3">
    <location>
        <begin position="940"/>
        <end position="1002"/>
    </location>
</feature>
<protein>
    <submittedName>
        <fullName evidence="4">Internalin-A</fullName>
    </submittedName>
</protein>
<dbReference type="KEGG" id="pbu:L21SP3_01169"/>
<dbReference type="RefSeq" id="WP_161488118.1">
    <property type="nucleotide sequence ID" value="NZ_CP019633.1"/>
</dbReference>
<feature type="domain" description="Bacterial repeat" evidence="3">
    <location>
        <begin position="875"/>
        <end position="936"/>
    </location>
</feature>
<evidence type="ECO:0000256" key="1">
    <source>
        <dbReference type="ARBA" id="ARBA00004196"/>
    </source>
</evidence>
<dbReference type="Gene3D" id="2.60.40.4270">
    <property type="entry name" value="Listeria-Bacteroides repeat domain"/>
    <property type="match status" value="4"/>
</dbReference>
<feature type="domain" description="Bacterial repeat" evidence="3">
    <location>
        <begin position="1269"/>
        <end position="1324"/>
    </location>
</feature>
<sequence length="2485" mass="263078" precursor="true">MKRFKLVSLSIMALASIALAFSGGDGSQANPYQVANTNDLQEIATNNPNSGDYFVLTSSITGVDFVIGGSFNGNFDGDGNTIDVSYQGTLTGDDALFEEIGQQGVVKNLNVNLDYDLSAYSGNWEFVAGIAGFNNGGTIENCSAAGSIDAQDKGLAVGGIVASNAGTLQNCQSEVSIATDYGCNAGGIAGQSTGSIDECSFMGSMDVADSGFASIDDSENPTIAGGIVGYAYNGSEYTNLSVNAEIIADASGVVAGGVVGYLESSAVTGAEMAGGSVTVPSAPFNGSIVGGIVGQSLNSSVQQAVLAEQASVIGGRYSDTGGIVGYSGISTAGESAEISEAASLGYVETGYLGYAGGVAGRNSSGMVMNCYAAGNVVANETNGDNTVLGGVVGLNETDDQNGGEAPVQYVHYAGTIMDKQGGEGYLGAVIGWNNGGSLDSAHYDSDLAGVSEFIGWGDQNETNSTALNSTQMAQQSNFPNFNFAQIWSMGAAYPVLTFQIGGASMTYNLDQGYNWISFPVLPDDDSLENVLADYSNIAQDFDSIVSAAGETAQYYQGTWYGTLDIIEPGKMYILNSGAGGSFDVTGFPVDPETEITLVSGWNWIGSTLQDPISLDDAFQNAQLSDFDTIVAPSGQTAQYYQGQWYGTLQSLVPGVGYKLNVATAQSFFFDGALAPASQSEPELSEQLPAGAPDWTSPTGLKNKMTITAYVVDENEQQIAVADGSLLSAWTPGGEIAGVSDVTDGPTKRIFPLVVFSDESTVSGMTLKVYDAAEDEIYDIQGTFEFISDETVGNIFTPVEKQIAAEAATYTVTFDAGDHGTITAGDEVQEVEEGDSATAPTIEADEGWEFAGWDTAFDNVTSDLTVTATYTAIPQYTVTFDPGANGTITSGDAVQTVYEGEDADAPTVTANAGWEFTGWDTDFTNVTSDITVTAEYTEEIYTVTFMPGANGTITSGDTEQTVAYGGAATAPTVEADEGWEFAGWDTAFDNVTSDLTVTATYTAIPQYTVTFDPGANGTITSGDTEQTVAYGGAAIAPTVEADAGWEFAGWDTAFDNVTSDLTVTATYTEIPQYTVTFDSGANGSITAGDSVQTVYEGEDAAEPTIEANEGWEFTGWDVAFDNVTSDLTVTATYTEIPQYTVTFDSGANGSITAGDSVQTVYEGEDAAEPTIEANEGWEFTGWDVAFDNVTSDLTVTATYTEIPQYTVTFDSGANGSITAGDSVQTVYEGEDAAEPTIEANEGWEFTGWDVAFDNVTSDLTVTAQYEQITYTVTFMPGANGTITSGDAVQTVYEGEDAAEPTIEANEGWEFAGWDVAFDNVTSDLTVTAIYSELPDIYTVNFYAGDYGEILSGASQQVDEGEAAELPTLVPDFQYRFEGWYNNDTRYSLAALQNVTENMELTAAYSLQPEPEPADADFNGDKYVGTDDLAILMESYLTAEGSLASDTAAALFAGDQYGDIDSNQWVDNGDFYLFSNNWLKSFEESFTYNLVQGYNWISFPVLPEDKSLANVMEGYEQIVEDFDSITASNGKTAQYFNGEWYGTIQNIVPTRMYVLYSANGGTFEVSGNEVGPEGVMNLYQGWNWLPFFQNQSMPIADAFQHLDVQDLDQIIAPNGEVAQYYGNQWYGTLDTLEPGVGYKFNVSKAQGFSYTHQVSPLEAMSIETAVNNKPNWSAPLGLSNQMKVYAKIVDENGDQIAASNGSELSAWTPDNPSTIAGATDKVILGPAGNHFQLVIFSDKNSVEDMSLKVYDADSDKIYNIVHTVDFQKDTELGNVVTFQVYSTDAGMPVNVPDWQNPTGLMNSMKVYAKVVDQNGDQIATANNSELSAWTPAGQIAGVTDEVVAGPTDDHFQLVVFSDETSVPGMGLKVYDAAADQVYEIIQRPDFEADTDLGNVLTLQVYTIGENAPDWQSPSGLQNQMQLYAKVTQGGVPIAQPDGSLLTAITPSGNIAGVAEVAANPSGTKYFPLTIFSDEDSFTGLIFKVYDAATDTVYDINETLDFQADAQIGNVTSLEELTVSGEQADSYTVNFWGGANGTLQGDVDQTVDLGEDASEPLVIANQGWEFTGWDGSFENVISDRNITAQYTDVTYTVVFNPGANGQITSGDELQTVPSGGDAVEPAVSADAGYTFTGWDTDFTNVSSDLTVTAQYEVTGYTVDFLPGAHGSITAGDDSQIVQHGQAAAEPTVTPDAGWEFTGWDTAFDNVTSDLTVTAQYQTAEFTVTFMPGNKGLITAGQAVQTVEYGDAAAAPTVTPIVGWQFDGWDTAFDNVTSDLTVTAQYEEGPAEEDEDGTEKDPWIIDDPTDWQKIIDNPSDHFIVNGDVDFGTNPLTNPLTVPFSGHLYSETNATLSYQINAAGLDYVGLFAVVSDGALIEYLNFNVDVTGRNVVGGIAGYFADSTIKDCSVSGIVDGDKFVGSFVGENRGLITGCSSDAGLGIGEVVGWAIGTNRGTVDNCVFSGTYEGGSIGIVGSDPSGTVTDSQSTDDEF</sequence>
<dbReference type="InterPro" id="IPR044060">
    <property type="entry name" value="Bacterial_rp_domain"/>
</dbReference>
<feature type="domain" description="Bacterial repeat" evidence="3">
    <location>
        <begin position="2153"/>
        <end position="2212"/>
    </location>
</feature>
<dbReference type="Gene3D" id="2.160.20.110">
    <property type="match status" value="3"/>
</dbReference>
<dbReference type="InterPro" id="IPR013378">
    <property type="entry name" value="InlB-like_B-rpt"/>
</dbReference>
<comment type="subcellular location">
    <subcellularLocation>
        <location evidence="1">Cell envelope</location>
    </subcellularLocation>
</comment>
<evidence type="ECO:0000313" key="5">
    <source>
        <dbReference type="Proteomes" id="UP000188273"/>
    </source>
</evidence>
<accession>A0A1Q2HQ37</accession>